<keyword evidence="2" id="KW-1185">Reference proteome</keyword>
<accession>A0A317CF00</accession>
<gene>
    <name evidence="1" type="ORF">DKT75_15660</name>
</gene>
<dbReference type="Proteomes" id="UP000245506">
    <property type="component" value="Unassembled WGS sequence"/>
</dbReference>
<proteinExistence type="predicted"/>
<reference evidence="1 2" key="1">
    <citation type="submission" date="2018-05" db="EMBL/GenBank/DDBJ databases">
        <title>Leucothrix arctica sp. nov., isolated from Arctic seawater.</title>
        <authorList>
            <person name="Choi A."/>
            <person name="Baek K."/>
        </authorList>
    </citation>
    <scope>NUCLEOTIDE SEQUENCE [LARGE SCALE GENOMIC DNA]</scope>
    <source>
        <strain evidence="1 2">IMCC9719</strain>
    </source>
</reference>
<dbReference type="AlphaFoldDB" id="A0A317CF00"/>
<evidence type="ECO:0000313" key="1">
    <source>
        <dbReference type="EMBL" id="PWQ94722.1"/>
    </source>
</evidence>
<protein>
    <submittedName>
        <fullName evidence="1">Uncharacterized protein</fullName>
    </submittedName>
</protein>
<dbReference type="RefSeq" id="WP_109824401.1">
    <property type="nucleotide sequence ID" value="NZ_QGKL01000039.1"/>
</dbReference>
<comment type="caution">
    <text evidence="1">The sequence shown here is derived from an EMBL/GenBank/DDBJ whole genome shotgun (WGS) entry which is preliminary data.</text>
</comment>
<sequence length="117" mass="13269">MLGSTIIYEPDCIKLAGLGEVDNIEDVVSVDLETLSLVDLYPLLQDKSIRLLEEEEPVIEDPENDILMLEINPDGLQYILKQAANGAFAEYADDFKKLARITKHNGFEDFYEIKSLY</sequence>
<evidence type="ECO:0000313" key="2">
    <source>
        <dbReference type="Proteomes" id="UP000245506"/>
    </source>
</evidence>
<dbReference type="OrthoDB" id="9840105at2"/>
<organism evidence="1 2">
    <name type="scientific">Leucothrix arctica</name>
    <dbReference type="NCBI Taxonomy" id="1481894"/>
    <lineage>
        <taxon>Bacteria</taxon>
        <taxon>Pseudomonadati</taxon>
        <taxon>Pseudomonadota</taxon>
        <taxon>Gammaproteobacteria</taxon>
        <taxon>Thiotrichales</taxon>
        <taxon>Thiotrichaceae</taxon>
        <taxon>Leucothrix</taxon>
    </lineage>
</organism>
<name>A0A317CF00_9GAMM</name>
<dbReference type="EMBL" id="QGKL01000039">
    <property type="protein sequence ID" value="PWQ94722.1"/>
    <property type="molecule type" value="Genomic_DNA"/>
</dbReference>